<comment type="caution">
    <text evidence="3">The sequence shown here is derived from an EMBL/GenBank/DDBJ whole genome shotgun (WGS) entry which is preliminary data.</text>
</comment>
<dbReference type="SUPFAM" id="SSF102705">
    <property type="entry name" value="NIF3 (NGG1p interacting factor 3)-like"/>
    <property type="match status" value="1"/>
</dbReference>
<evidence type="ECO:0000256" key="2">
    <source>
        <dbReference type="PIRSR" id="PIRSR602678-1"/>
    </source>
</evidence>
<dbReference type="Pfam" id="PF01784">
    <property type="entry name" value="DUF34_NIF3"/>
    <property type="match status" value="1"/>
</dbReference>
<dbReference type="Proteomes" id="UP000765509">
    <property type="component" value="Unassembled WGS sequence"/>
</dbReference>
<accession>A0A9Q3BUM0</accession>
<dbReference type="PANTHER" id="PTHR13799:SF13">
    <property type="entry name" value="NIF3-LIKE PROTEIN 1"/>
    <property type="match status" value="1"/>
</dbReference>
<feature type="binding site" evidence="2">
    <location>
        <position position="108"/>
    </location>
    <ligand>
        <name>a divalent metal cation</name>
        <dbReference type="ChEBI" id="CHEBI:60240"/>
        <label>1</label>
    </ligand>
</feature>
<feature type="binding site" evidence="2">
    <location>
        <position position="250"/>
    </location>
    <ligand>
        <name>a divalent metal cation</name>
        <dbReference type="ChEBI" id="CHEBI:60240"/>
        <label>1</label>
    </ligand>
</feature>
<keyword evidence="4" id="KW-1185">Reference proteome</keyword>
<comment type="similarity">
    <text evidence="1">Belongs to the GTP cyclohydrolase I type 2/NIF3 family.</text>
</comment>
<gene>
    <name evidence="3" type="ORF">O181_010826</name>
</gene>
<dbReference type="InterPro" id="IPR036069">
    <property type="entry name" value="DUF34/NIF3_sf"/>
</dbReference>
<dbReference type="FunFam" id="3.40.1390.30:FF:000001">
    <property type="entry name" value="GTP cyclohydrolase 1 type 2"/>
    <property type="match status" value="1"/>
</dbReference>
<evidence type="ECO:0008006" key="5">
    <source>
        <dbReference type="Google" id="ProtNLM"/>
    </source>
</evidence>
<evidence type="ECO:0000313" key="4">
    <source>
        <dbReference type="Proteomes" id="UP000765509"/>
    </source>
</evidence>
<protein>
    <recommendedName>
        <fullName evidence="5">YbgI/family dinuclear metal center protein</fullName>
    </recommendedName>
</protein>
<sequence length="300" mass="31825">MSLIKAVQRAFARMAPTSLAEAWDNTGLLVESPVLRPLANKVLLTIDLTPAVAEEALRHDSGVGVIVAYHPTIFRPLKALTLSDPLQAVVLKCAASGISIYSPHTALDSVIGGINDHLCQVALVGKPGPNQIFSVSGMPIDLTEGNQLNGIGAGGGRRVTFEHNKEIFLGDLAGLVKARLNLRHVQLAESPTGSPSIRSVGVCAGSGSSICSALGKSCDAFLTGEMSHHEILAATANGVHVILTSHTNTERFFLSKVLKDRLQLLLDEDAAQQTTAGSRPQWHVTQCLLNWLSIYPFSGT</sequence>
<dbReference type="PANTHER" id="PTHR13799">
    <property type="entry name" value="NGG1 INTERACTING FACTOR 3"/>
    <property type="match status" value="1"/>
</dbReference>
<dbReference type="NCBIfam" id="TIGR00486">
    <property type="entry name" value="YbgI_SA1388"/>
    <property type="match status" value="1"/>
</dbReference>
<evidence type="ECO:0000313" key="3">
    <source>
        <dbReference type="EMBL" id="MBW0471111.1"/>
    </source>
</evidence>
<dbReference type="EMBL" id="AVOT02002663">
    <property type="protein sequence ID" value="MBW0471111.1"/>
    <property type="molecule type" value="Genomic_DNA"/>
</dbReference>
<reference evidence="3" key="1">
    <citation type="submission" date="2021-03" db="EMBL/GenBank/DDBJ databases">
        <title>Draft genome sequence of rust myrtle Austropuccinia psidii MF-1, a brazilian biotype.</title>
        <authorList>
            <person name="Quecine M.C."/>
            <person name="Pachon D.M.R."/>
            <person name="Bonatelli M.L."/>
            <person name="Correr F.H."/>
            <person name="Franceschini L.M."/>
            <person name="Leite T.F."/>
            <person name="Margarido G.R.A."/>
            <person name="Almeida C.A."/>
            <person name="Ferrarezi J.A."/>
            <person name="Labate C.A."/>
        </authorList>
    </citation>
    <scope>NUCLEOTIDE SEQUENCE</scope>
    <source>
        <strain evidence="3">MF-1</strain>
    </source>
</reference>
<name>A0A9Q3BUM0_9BASI</name>
<evidence type="ECO:0000256" key="1">
    <source>
        <dbReference type="ARBA" id="ARBA00006964"/>
    </source>
</evidence>
<dbReference type="InterPro" id="IPR002678">
    <property type="entry name" value="DUF34/NIF3"/>
</dbReference>
<organism evidence="3 4">
    <name type="scientific">Austropuccinia psidii MF-1</name>
    <dbReference type="NCBI Taxonomy" id="1389203"/>
    <lineage>
        <taxon>Eukaryota</taxon>
        <taxon>Fungi</taxon>
        <taxon>Dikarya</taxon>
        <taxon>Basidiomycota</taxon>
        <taxon>Pucciniomycotina</taxon>
        <taxon>Pucciniomycetes</taxon>
        <taxon>Pucciniales</taxon>
        <taxon>Sphaerophragmiaceae</taxon>
        <taxon>Austropuccinia</taxon>
    </lineage>
</organism>
<keyword evidence="2" id="KW-0479">Metal-binding</keyword>
<dbReference type="AlphaFoldDB" id="A0A9Q3BUM0"/>
<proteinExistence type="inferred from homology"/>
<feature type="binding site" evidence="2">
    <location>
        <position position="246"/>
    </location>
    <ligand>
        <name>a divalent metal cation</name>
        <dbReference type="ChEBI" id="CHEBI:60240"/>
        <label>1</label>
    </ligand>
</feature>
<dbReference type="GO" id="GO:0005739">
    <property type="term" value="C:mitochondrion"/>
    <property type="evidence" value="ECO:0007669"/>
    <property type="project" value="TreeGrafter"/>
</dbReference>
<dbReference type="GO" id="GO:0046872">
    <property type="term" value="F:metal ion binding"/>
    <property type="evidence" value="ECO:0007669"/>
    <property type="project" value="UniProtKB-KW"/>
</dbReference>
<feature type="binding site" evidence="2">
    <location>
        <position position="70"/>
    </location>
    <ligand>
        <name>a divalent metal cation</name>
        <dbReference type="ChEBI" id="CHEBI:60240"/>
        <label>1</label>
    </ligand>
</feature>
<dbReference type="Gene3D" id="3.40.1390.30">
    <property type="entry name" value="NIF3 (NGG1p interacting factor 3)-like"/>
    <property type="match status" value="1"/>
</dbReference>
<dbReference type="OrthoDB" id="3345469at2759"/>